<organism evidence="9 10">
    <name type="scientific">Aphanomyces invadans</name>
    <dbReference type="NCBI Taxonomy" id="157072"/>
    <lineage>
        <taxon>Eukaryota</taxon>
        <taxon>Sar</taxon>
        <taxon>Stramenopiles</taxon>
        <taxon>Oomycota</taxon>
        <taxon>Saprolegniomycetes</taxon>
        <taxon>Saprolegniales</taxon>
        <taxon>Verrucalvaceae</taxon>
        <taxon>Aphanomyces</taxon>
    </lineage>
</organism>
<dbReference type="PROSITE" id="PS00134">
    <property type="entry name" value="TRYPSIN_HIS"/>
    <property type="match status" value="1"/>
</dbReference>
<keyword evidence="6" id="KW-0645">Protease</keyword>
<dbReference type="GO" id="GO:0006508">
    <property type="term" value="P:proteolysis"/>
    <property type="evidence" value="ECO:0007669"/>
    <property type="project" value="UniProtKB-KW"/>
</dbReference>
<dbReference type="EMBL" id="QUSY01000981">
    <property type="protein sequence ID" value="RHY26512.1"/>
    <property type="molecule type" value="Genomic_DNA"/>
</dbReference>
<name>A0A3R7CWM4_9STRA</name>
<dbReference type="PANTHER" id="PTHR24276">
    <property type="entry name" value="POLYSERASE-RELATED"/>
    <property type="match status" value="1"/>
</dbReference>
<dbReference type="CDD" id="cd00190">
    <property type="entry name" value="Tryp_SPc"/>
    <property type="match status" value="1"/>
</dbReference>
<protein>
    <recommendedName>
        <fullName evidence="8">Peptidase S1 domain-containing protein</fullName>
    </recommendedName>
</protein>
<evidence type="ECO:0000256" key="1">
    <source>
        <dbReference type="ARBA" id="ARBA00007664"/>
    </source>
</evidence>
<feature type="domain" description="Peptidase S1" evidence="8">
    <location>
        <begin position="29"/>
        <end position="251"/>
    </location>
</feature>
<evidence type="ECO:0000256" key="6">
    <source>
        <dbReference type="RuleBase" id="RU363034"/>
    </source>
</evidence>
<dbReference type="InterPro" id="IPR050430">
    <property type="entry name" value="Peptidase_S1"/>
</dbReference>
<comment type="similarity">
    <text evidence="1">Belongs to the peptidase S1 family.</text>
</comment>
<keyword evidence="4" id="KW-1015">Disulfide bond</keyword>
<evidence type="ECO:0000259" key="8">
    <source>
        <dbReference type="PROSITE" id="PS50240"/>
    </source>
</evidence>
<reference evidence="9 10" key="1">
    <citation type="submission" date="2018-08" db="EMBL/GenBank/DDBJ databases">
        <title>Aphanomyces genome sequencing and annotation.</title>
        <authorList>
            <person name="Minardi D."/>
            <person name="Oidtmann B."/>
            <person name="Van Der Giezen M."/>
            <person name="Studholme D.J."/>
        </authorList>
    </citation>
    <scope>NUCLEOTIDE SEQUENCE [LARGE SCALE GENOMIC DNA]</scope>
    <source>
        <strain evidence="9 10">NJM0002</strain>
    </source>
</reference>
<evidence type="ECO:0000256" key="4">
    <source>
        <dbReference type="ARBA" id="ARBA00023157"/>
    </source>
</evidence>
<feature type="chain" id="PRO_5018685446" description="Peptidase S1 domain-containing protein" evidence="7">
    <location>
        <begin position="17"/>
        <end position="295"/>
    </location>
</feature>
<keyword evidence="6" id="KW-0720">Serine protease</keyword>
<dbReference type="VEuPathDB" id="FungiDB:H310_14240"/>
<dbReference type="InterPro" id="IPR009003">
    <property type="entry name" value="Peptidase_S1_PA"/>
</dbReference>
<keyword evidence="10" id="KW-1185">Reference proteome</keyword>
<dbReference type="InterPro" id="IPR001314">
    <property type="entry name" value="Peptidase_S1A"/>
</dbReference>
<accession>A0A3R7CWM4</accession>
<dbReference type="GO" id="GO:0004252">
    <property type="term" value="F:serine-type endopeptidase activity"/>
    <property type="evidence" value="ECO:0007669"/>
    <property type="project" value="InterPro"/>
</dbReference>
<evidence type="ECO:0000256" key="7">
    <source>
        <dbReference type="SAM" id="SignalP"/>
    </source>
</evidence>
<dbReference type="InterPro" id="IPR033116">
    <property type="entry name" value="TRYPSIN_SER"/>
</dbReference>
<dbReference type="PROSITE" id="PS50240">
    <property type="entry name" value="TRYPSIN_DOM"/>
    <property type="match status" value="1"/>
</dbReference>
<feature type="signal peptide" evidence="7">
    <location>
        <begin position="1"/>
        <end position="16"/>
    </location>
</feature>
<dbReference type="Gene3D" id="2.40.10.10">
    <property type="entry name" value="Trypsin-like serine proteases"/>
    <property type="match status" value="1"/>
</dbReference>
<dbReference type="Pfam" id="PF00089">
    <property type="entry name" value="Trypsin"/>
    <property type="match status" value="1"/>
</dbReference>
<evidence type="ECO:0000256" key="2">
    <source>
        <dbReference type="ARBA" id="ARBA00022729"/>
    </source>
</evidence>
<comment type="caution">
    <text evidence="9">The sequence shown here is derived from an EMBL/GenBank/DDBJ whole genome shotgun (WGS) entry which is preliminary data.</text>
</comment>
<dbReference type="AlphaFoldDB" id="A0A3R7CWM4"/>
<dbReference type="PANTHER" id="PTHR24276:SF98">
    <property type="entry name" value="FI18310P1-RELATED"/>
    <property type="match status" value="1"/>
</dbReference>
<gene>
    <name evidence="9" type="ORF">DYB32_007542</name>
</gene>
<keyword evidence="6" id="KW-0378">Hydrolase</keyword>
<dbReference type="PRINTS" id="PR00722">
    <property type="entry name" value="CHYMOTRYPSIN"/>
</dbReference>
<evidence type="ECO:0000256" key="5">
    <source>
        <dbReference type="ARBA" id="ARBA00023180"/>
    </source>
</evidence>
<keyword evidence="5" id="KW-0325">Glycoprotein</keyword>
<evidence type="ECO:0000313" key="10">
    <source>
        <dbReference type="Proteomes" id="UP000285060"/>
    </source>
</evidence>
<dbReference type="PROSITE" id="PS00135">
    <property type="entry name" value="TRYPSIN_SER"/>
    <property type="match status" value="1"/>
</dbReference>
<dbReference type="SMART" id="SM00020">
    <property type="entry name" value="Tryp_SPc"/>
    <property type="match status" value="1"/>
</dbReference>
<keyword evidence="2 7" id="KW-0732">Signal</keyword>
<evidence type="ECO:0000256" key="3">
    <source>
        <dbReference type="ARBA" id="ARBA00023026"/>
    </source>
</evidence>
<keyword evidence="3" id="KW-0843">Virulence</keyword>
<proteinExistence type="inferred from homology"/>
<dbReference type="SUPFAM" id="SSF50494">
    <property type="entry name" value="Trypsin-like serine proteases"/>
    <property type="match status" value="1"/>
</dbReference>
<dbReference type="InterPro" id="IPR043504">
    <property type="entry name" value="Peptidase_S1_PA_chymotrypsin"/>
</dbReference>
<sequence>MKFALVFATVAAAIVAQDEVAPNNKPFEIVGGHEAKVGQHRYLAGLKPSATSASWCGGSLIASNIILTAAHCTGKGLKFAVVGTHHLSGASDGESARVIKEIRHPQYSNLTRAYDMAVLILDRNITGITPVPVSFETVSANVETWVRGWGSTSGSGTQSKVLKEVSVLTWDNAQASIVLDSTLDDSMLAADGEEGENACQGDSGGPLTIEQNGAARLVGVVSWGFGCGELGMLGVYGRLSAARAFIEPHLAKKNLCVSYVVGEEAKVADVGTTEVVEADDLMVDTEGSPAMESSN</sequence>
<dbReference type="InterPro" id="IPR018114">
    <property type="entry name" value="TRYPSIN_HIS"/>
</dbReference>
<dbReference type="InterPro" id="IPR001254">
    <property type="entry name" value="Trypsin_dom"/>
</dbReference>
<evidence type="ECO:0000313" key="9">
    <source>
        <dbReference type="EMBL" id="RHY26512.1"/>
    </source>
</evidence>
<dbReference type="Proteomes" id="UP000285060">
    <property type="component" value="Unassembled WGS sequence"/>
</dbReference>